<evidence type="ECO:0000313" key="13">
    <source>
        <dbReference type="RefSeq" id="XP_012242205.1"/>
    </source>
</evidence>
<dbReference type="GO" id="GO:0016485">
    <property type="term" value="P:protein processing"/>
    <property type="evidence" value="ECO:0007669"/>
    <property type="project" value="UniProtKB-ARBA"/>
</dbReference>
<evidence type="ECO:0000256" key="1">
    <source>
        <dbReference type="ARBA" id="ARBA00004239"/>
    </source>
</evidence>
<evidence type="ECO:0000256" key="3">
    <source>
        <dbReference type="ARBA" id="ARBA00022525"/>
    </source>
</evidence>
<dbReference type="Pfam" id="PF00089">
    <property type="entry name" value="Trypsin"/>
    <property type="match status" value="1"/>
</dbReference>
<dbReference type="PROSITE" id="PS50240">
    <property type="entry name" value="TRYPSIN_DOM"/>
    <property type="match status" value="1"/>
</dbReference>
<dbReference type="Gene3D" id="2.40.10.10">
    <property type="entry name" value="Trypsin-like serine proteases"/>
    <property type="match status" value="1"/>
</dbReference>
<dbReference type="PANTHER" id="PTHR24276:SF98">
    <property type="entry name" value="FI18310P1-RELATED"/>
    <property type="match status" value="1"/>
</dbReference>
<keyword evidence="6 9" id="KW-0720">Serine protease</keyword>
<evidence type="ECO:0000256" key="8">
    <source>
        <dbReference type="ARBA" id="ARBA00044036"/>
    </source>
</evidence>
<evidence type="ECO:0000259" key="11">
    <source>
        <dbReference type="PROSITE" id="PS50240"/>
    </source>
</evidence>
<name>A0A6P3UW25_BOMIM</name>
<evidence type="ECO:0000256" key="6">
    <source>
        <dbReference type="ARBA" id="ARBA00022825"/>
    </source>
</evidence>
<feature type="domain" description="Peptidase S1" evidence="11">
    <location>
        <begin position="31"/>
        <end position="255"/>
    </location>
</feature>
<dbReference type="EC" id="3.4.21.1" evidence="8"/>
<dbReference type="SMART" id="SM00020">
    <property type="entry name" value="Tryp_SPc"/>
    <property type="match status" value="1"/>
</dbReference>
<dbReference type="GO" id="GO:0004252">
    <property type="term" value="F:serine-type endopeptidase activity"/>
    <property type="evidence" value="ECO:0007669"/>
    <property type="project" value="UniProtKB-EC"/>
</dbReference>
<evidence type="ECO:0000256" key="9">
    <source>
        <dbReference type="RuleBase" id="RU363034"/>
    </source>
</evidence>
<evidence type="ECO:0000256" key="5">
    <source>
        <dbReference type="ARBA" id="ARBA00022801"/>
    </source>
</evidence>
<evidence type="ECO:0000256" key="4">
    <source>
        <dbReference type="ARBA" id="ARBA00022670"/>
    </source>
</evidence>
<dbReference type="PROSITE" id="PS00135">
    <property type="entry name" value="TRYPSIN_SER"/>
    <property type="match status" value="1"/>
</dbReference>
<sequence length="255" mass="27782">MNSVILGLVLLATALSSSNADISTHDLDPRIVNGEDAGPNELLYQVSLQIDGSHFCGGSVLNRYYVLTAAHCILDEQVSEVKIITGTKNLSDSQTSVHQAVKFIIHYKYNPSNSWINDIALIKVNKPFEIGPQLNYVPLPEANQNIPDNSRAIVSGWGRIREYGPLSTTLKKATIYITNQNTCKNAYRTIYDTQICASNDKDGKGACNGDSGGPLTVNGKIVGIVSWSRGCALSNYPSVYTRVPSYIDWIQANAV</sequence>
<dbReference type="GeneID" id="105680900"/>
<reference evidence="13" key="1">
    <citation type="submission" date="2025-08" db="UniProtKB">
        <authorList>
            <consortium name="RefSeq"/>
        </authorList>
    </citation>
    <scope>IDENTIFICATION</scope>
</reference>
<dbReference type="InterPro" id="IPR001254">
    <property type="entry name" value="Trypsin_dom"/>
</dbReference>
<dbReference type="InterPro" id="IPR018114">
    <property type="entry name" value="TRYPSIN_HIS"/>
</dbReference>
<keyword evidence="4 9" id="KW-0645">Protease</keyword>
<dbReference type="KEGG" id="bim:105680900"/>
<keyword evidence="10" id="KW-0732">Signal</keyword>
<dbReference type="PANTHER" id="PTHR24276">
    <property type="entry name" value="POLYSERASE-RELATED"/>
    <property type="match status" value="1"/>
</dbReference>
<protein>
    <recommendedName>
        <fullName evidence="8">chymotrypsin</fullName>
        <ecNumber evidence="8">3.4.21.1</ecNumber>
    </recommendedName>
</protein>
<dbReference type="FunFam" id="2.40.10.10:FF:000047">
    <property type="entry name" value="Trypsin eta"/>
    <property type="match status" value="1"/>
</dbReference>
<dbReference type="Proteomes" id="UP000515180">
    <property type="component" value="Unplaced"/>
</dbReference>
<gene>
    <name evidence="13" type="primary">LOC105680900</name>
</gene>
<dbReference type="InterPro" id="IPR043504">
    <property type="entry name" value="Peptidase_S1_PA_chymotrypsin"/>
</dbReference>
<keyword evidence="3" id="KW-0964">Secreted</keyword>
<dbReference type="OrthoDB" id="8440449at2759"/>
<organism evidence="12 13">
    <name type="scientific">Bombus impatiens</name>
    <name type="common">Bumblebee</name>
    <dbReference type="NCBI Taxonomy" id="132113"/>
    <lineage>
        <taxon>Eukaryota</taxon>
        <taxon>Metazoa</taxon>
        <taxon>Ecdysozoa</taxon>
        <taxon>Arthropoda</taxon>
        <taxon>Hexapoda</taxon>
        <taxon>Insecta</taxon>
        <taxon>Pterygota</taxon>
        <taxon>Neoptera</taxon>
        <taxon>Endopterygota</taxon>
        <taxon>Hymenoptera</taxon>
        <taxon>Apocrita</taxon>
        <taxon>Aculeata</taxon>
        <taxon>Apoidea</taxon>
        <taxon>Anthophila</taxon>
        <taxon>Apidae</taxon>
        <taxon>Bombus</taxon>
        <taxon>Pyrobombus</taxon>
    </lineage>
</organism>
<dbReference type="CDD" id="cd00190">
    <property type="entry name" value="Tryp_SPc"/>
    <property type="match status" value="1"/>
</dbReference>
<dbReference type="SUPFAM" id="SSF50494">
    <property type="entry name" value="Trypsin-like serine proteases"/>
    <property type="match status" value="1"/>
</dbReference>
<keyword evidence="7" id="KW-1015">Disulfide bond</keyword>
<dbReference type="PRINTS" id="PR00722">
    <property type="entry name" value="CHYMOTRYPSIN"/>
</dbReference>
<comment type="similarity">
    <text evidence="2">Belongs to the peptidase S1 family.</text>
</comment>
<dbReference type="InterPro" id="IPR001314">
    <property type="entry name" value="Peptidase_S1A"/>
</dbReference>
<dbReference type="InterPro" id="IPR050430">
    <property type="entry name" value="Peptidase_S1"/>
</dbReference>
<dbReference type="PROSITE" id="PS00134">
    <property type="entry name" value="TRYPSIN_HIS"/>
    <property type="match status" value="1"/>
</dbReference>
<dbReference type="GO" id="GO:0005576">
    <property type="term" value="C:extracellular region"/>
    <property type="evidence" value="ECO:0007669"/>
    <property type="project" value="UniProtKB-SubCell"/>
</dbReference>
<feature type="signal peptide" evidence="10">
    <location>
        <begin position="1"/>
        <end position="20"/>
    </location>
</feature>
<dbReference type="RefSeq" id="XP_012242205.1">
    <property type="nucleotide sequence ID" value="XM_012386782.3"/>
</dbReference>
<dbReference type="AlphaFoldDB" id="A0A6P3UW25"/>
<evidence type="ECO:0000256" key="10">
    <source>
        <dbReference type="SAM" id="SignalP"/>
    </source>
</evidence>
<evidence type="ECO:0000256" key="7">
    <source>
        <dbReference type="ARBA" id="ARBA00023157"/>
    </source>
</evidence>
<dbReference type="InterPro" id="IPR033116">
    <property type="entry name" value="TRYPSIN_SER"/>
</dbReference>
<accession>A0A6P3UW25</accession>
<comment type="subcellular location">
    <subcellularLocation>
        <location evidence="1">Secreted</location>
        <location evidence="1">Extracellular space</location>
    </subcellularLocation>
</comment>
<dbReference type="InterPro" id="IPR009003">
    <property type="entry name" value="Peptidase_S1_PA"/>
</dbReference>
<proteinExistence type="inferred from homology"/>
<keyword evidence="12" id="KW-1185">Reference proteome</keyword>
<keyword evidence="5 9" id="KW-0378">Hydrolase</keyword>
<feature type="chain" id="PRO_5028130080" description="chymotrypsin" evidence="10">
    <location>
        <begin position="21"/>
        <end position="255"/>
    </location>
</feature>
<evidence type="ECO:0000313" key="12">
    <source>
        <dbReference type="Proteomes" id="UP000515180"/>
    </source>
</evidence>
<evidence type="ECO:0000256" key="2">
    <source>
        <dbReference type="ARBA" id="ARBA00007664"/>
    </source>
</evidence>